<name>A0AAV5TBE2_9BILA</name>
<evidence type="ECO:0000256" key="2">
    <source>
        <dbReference type="ARBA" id="ARBA00009166"/>
    </source>
</evidence>
<feature type="transmembrane region" description="Helical" evidence="6">
    <location>
        <begin position="6"/>
        <end position="28"/>
    </location>
</feature>
<dbReference type="EMBL" id="BTSX01000004">
    <property type="protein sequence ID" value="GMS91652.1"/>
    <property type="molecule type" value="Genomic_DNA"/>
</dbReference>
<comment type="caution">
    <text evidence="7">The sequence shown here is derived from an EMBL/GenBank/DDBJ whole genome shotgun (WGS) entry which is preliminary data.</text>
</comment>
<gene>
    <name evidence="7" type="ORF">PENTCL1PPCAC_13827</name>
</gene>
<organism evidence="7 8">
    <name type="scientific">Pristionchus entomophagus</name>
    <dbReference type="NCBI Taxonomy" id="358040"/>
    <lineage>
        <taxon>Eukaryota</taxon>
        <taxon>Metazoa</taxon>
        <taxon>Ecdysozoa</taxon>
        <taxon>Nematoda</taxon>
        <taxon>Chromadorea</taxon>
        <taxon>Rhabditida</taxon>
        <taxon>Rhabditina</taxon>
        <taxon>Diplogasteromorpha</taxon>
        <taxon>Diplogasteroidea</taxon>
        <taxon>Neodiplogasteridae</taxon>
        <taxon>Pristionchus</taxon>
    </lineage>
</organism>
<dbReference type="PANTHER" id="PTHR22945:SF40">
    <property type="entry name" value="SERPENTINE RECEPTOR, CLASS D (DELTA)-RELATED"/>
    <property type="match status" value="1"/>
</dbReference>
<comment type="subcellular location">
    <subcellularLocation>
        <location evidence="1">Membrane</location>
        <topology evidence="1">Multi-pass membrane protein</topology>
    </subcellularLocation>
</comment>
<feature type="non-terminal residue" evidence="7">
    <location>
        <position position="1"/>
    </location>
</feature>
<keyword evidence="3 6" id="KW-0812">Transmembrane</keyword>
<evidence type="ECO:0000256" key="3">
    <source>
        <dbReference type="ARBA" id="ARBA00022692"/>
    </source>
</evidence>
<dbReference type="GO" id="GO:0016020">
    <property type="term" value="C:membrane"/>
    <property type="evidence" value="ECO:0007669"/>
    <property type="project" value="UniProtKB-SubCell"/>
</dbReference>
<evidence type="ECO:0000256" key="1">
    <source>
        <dbReference type="ARBA" id="ARBA00004141"/>
    </source>
</evidence>
<reference evidence="7" key="1">
    <citation type="submission" date="2023-10" db="EMBL/GenBank/DDBJ databases">
        <title>Genome assembly of Pristionchus species.</title>
        <authorList>
            <person name="Yoshida K."/>
            <person name="Sommer R.J."/>
        </authorList>
    </citation>
    <scope>NUCLEOTIDE SEQUENCE</scope>
    <source>
        <strain evidence="7">RS0144</strain>
    </source>
</reference>
<protein>
    <recommendedName>
        <fullName evidence="9">G protein-coupled receptor</fullName>
    </recommendedName>
</protein>
<proteinExistence type="inferred from homology"/>
<dbReference type="InterPro" id="IPR050920">
    <property type="entry name" value="Nematode_rcpt-like_delta"/>
</dbReference>
<dbReference type="PANTHER" id="PTHR22945">
    <property type="entry name" value="SERPENTINE RECEPTOR, CLASS D DELTA"/>
    <property type="match status" value="1"/>
</dbReference>
<dbReference type="AlphaFoldDB" id="A0AAV5TBE2"/>
<evidence type="ECO:0000256" key="4">
    <source>
        <dbReference type="ARBA" id="ARBA00022989"/>
    </source>
</evidence>
<evidence type="ECO:0008006" key="9">
    <source>
        <dbReference type="Google" id="ProtNLM"/>
    </source>
</evidence>
<keyword evidence="8" id="KW-1185">Reference proteome</keyword>
<comment type="similarity">
    <text evidence="2">Belongs to the nematode receptor-like protein srd family.</text>
</comment>
<feature type="transmembrane region" description="Helical" evidence="6">
    <location>
        <begin position="87"/>
        <end position="104"/>
    </location>
</feature>
<dbReference type="Pfam" id="PF10317">
    <property type="entry name" value="7TM_GPCR_Srd"/>
    <property type="match status" value="1"/>
</dbReference>
<accession>A0AAV5TBE2</accession>
<evidence type="ECO:0000313" key="7">
    <source>
        <dbReference type="EMBL" id="GMS91652.1"/>
    </source>
</evidence>
<evidence type="ECO:0000256" key="6">
    <source>
        <dbReference type="SAM" id="Phobius"/>
    </source>
</evidence>
<sequence length="105" mass="11515">SYKIILINSVLIELSSCLGSLLVMIRLIPAGTTIGYVYLGPCTFISMFFCHFAYCTVLHACAHSLYLCLLSFGYRLYVLQRPAPSRNAMIAVCAAIYLPSLAALV</sequence>
<dbReference type="InterPro" id="IPR019421">
    <property type="entry name" value="7TM_GPCR_serpentine_rcpt_Srd"/>
</dbReference>
<feature type="non-terminal residue" evidence="7">
    <location>
        <position position="105"/>
    </location>
</feature>
<evidence type="ECO:0000256" key="5">
    <source>
        <dbReference type="ARBA" id="ARBA00023136"/>
    </source>
</evidence>
<dbReference type="Proteomes" id="UP001432027">
    <property type="component" value="Unassembled WGS sequence"/>
</dbReference>
<keyword evidence="4 6" id="KW-1133">Transmembrane helix</keyword>
<keyword evidence="5 6" id="KW-0472">Membrane</keyword>
<evidence type="ECO:0000313" key="8">
    <source>
        <dbReference type="Proteomes" id="UP001432027"/>
    </source>
</evidence>